<evidence type="ECO:0000256" key="1">
    <source>
        <dbReference type="ARBA" id="ARBA00022737"/>
    </source>
</evidence>
<evidence type="ECO:0000256" key="2">
    <source>
        <dbReference type="ARBA" id="ARBA00023043"/>
    </source>
</evidence>
<evidence type="ECO:0008006" key="6">
    <source>
        <dbReference type="Google" id="ProtNLM"/>
    </source>
</evidence>
<dbReference type="SUPFAM" id="SSF48403">
    <property type="entry name" value="Ankyrin repeat"/>
    <property type="match status" value="1"/>
</dbReference>
<protein>
    <recommendedName>
        <fullName evidence="6">Ankyrin repeat protein</fullName>
    </recommendedName>
</protein>
<keyword evidence="1" id="KW-0677">Repeat</keyword>
<dbReference type="Proteomes" id="UP000676194">
    <property type="component" value="Chromosome"/>
</dbReference>
<evidence type="ECO:0000313" key="4">
    <source>
        <dbReference type="EMBL" id="QVL33723.1"/>
    </source>
</evidence>
<dbReference type="EMBL" id="CP074694">
    <property type="protein sequence ID" value="QVL33723.1"/>
    <property type="molecule type" value="Genomic_DNA"/>
</dbReference>
<dbReference type="PANTHER" id="PTHR24171">
    <property type="entry name" value="ANKYRIN REPEAT DOMAIN-CONTAINING PROTEIN 39-RELATED"/>
    <property type="match status" value="1"/>
</dbReference>
<dbReference type="AlphaFoldDB" id="A0A8E6BAS9"/>
<dbReference type="GO" id="GO:0004842">
    <property type="term" value="F:ubiquitin-protein transferase activity"/>
    <property type="evidence" value="ECO:0007669"/>
    <property type="project" value="TreeGrafter"/>
</dbReference>
<dbReference type="RefSeq" id="WP_213498678.1">
    <property type="nucleotide sequence ID" value="NZ_CP074694.1"/>
</dbReference>
<dbReference type="Gene3D" id="1.25.40.20">
    <property type="entry name" value="Ankyrin repeat-containing domain"/>
    <property type="match status" value="1"/>
</dbReference>
<evidence type="ECO:0000256" key="3">
    <source>
        <dbReference type="PROSITE-ProRule" id="PRU00023"/>
    </source>
</evidence>
<keyword evidence="5" id="KW-1185">Reference proteome</keyword>
<dbReference type="PROSITE" id="PS50088">
    <property type="entry name" value="ANK_REPEAT"/>
    <property type="match status" value="1"/>
</dbReference>
<dbReference type="Pfam" id="PF12796">
    <property type="entry name" value="Ank_2"/>
    <property type="match status" value="1"/>
</dbReference>
<accession>A0A8E6BAS9</accession>
<evidence type="ECO:0000313" key="5">
    <source>
        <dbReference type="Proteomes" id="UP000676194"/>
    </source>
</evidence>
<dbReference type="InterPro" id="IPR036770">
    <property type="entry name" value="Ankyrin_rpt-contain_sf"/>
</dbReference>
<keyword evidence="2 3" id="KW-0040">ANK repeat</keyword>
<proteinExistence type="predicted"/>
<dbReference type="GO" id="GO:0085020">
    <property type="term" value="P:protein K6-linked ubiquitination"/>
    <property type="evidence" value="ECO:0007669"/>
    <property type="project" value="TreeGrafter"/>
</dbReference>
<organism evidence="4 5">
    <name type="scientific">Telmatocola sphagniphila</name>
    <dbReference type="NCBI Taxonomy" id="1123043"/>
    <lineage>
        <taxon>Bacteria</taxon>
        <taxon>Pseudomonadati</taxon>
        <taxon>Planctomycetota</taxon>
        <taxon>Planctomycetia</taxon>
        <taxon>Gemmatales</taxon>
        <taxon>Gemmataceae</taxon>
    </lineage>
</organism>
<dbReference type="PANTHER" id="PTHR24171:SF8">
    <property type="entry name" value="BRCA1-ASSOCIATED RING DOMAIN PROTEIN 1"/>
    <property type="match status" value="1"/>
</dbReference>
<feature type="repeat" description="ANK" evidence="3">
    <location>
        <begin position="104"/>
        <end position="136"/>
    </location>
</feature>
<reference evidence="4" key="1">
    <citation type="submission" date="2021-05" db="EMBL/GenBank/DDBJ databases">
        <title>Complete genome sequence of the cellulolytic planctomycete Telmatocola sphagniphila SP2T and characterization of the first cellulase from planctomycetes.</title>
        <authorList>
            <person name="Rakitin A.L."/>
            <person name="Beletsky A.V."/>
            <person name="Naumoff D.G."/>
            <person name="Kulichevskaya I.S."/>
            <person name="Mardanov A.V."/>
            <person name="Ravin N.V."/>
            <person name="Dedysh S.N."/>
        </authorList>
    </citation>
    <scope>NUCLEOTIDE SEQUENCE</scope>
    <source>
        <strain evidence="4">SP2T</strain>
    </source>
</reference>
<name>A0A8E6BAS9_9BACT</name>
<dbReference type="InterPro" id="IPR002110">
    <property type="entry name" value="Ankyrin_rpt"/>
</dbReference>
<sequence>MAKAKRKTLPKEFEVLLEKGTVAELKAVFDICEIDARGGYSKQTALAFDKCPDDLARWPVAQGADLSATDSWSNTPLHHRARSRRSRLNVLLELGADVNKATSSVGTPLHAAADSHNVGHALLLLQHGARVNELNRDKLTPLELALRSCNNIDIENMVTLAKVCLEAGAEKTHRMPGFVEEIGKRFEFHRSGFAPEHVDAVSNALGELYKIFEVTPVPRRQVHDGNSPIVVRAKTWQTQHDELWNLLVPSQGSAATVQGEVIRISGRISDEMKRNGGANWDAEYKSMADAFLEHMQSGKPLSPPDIAEAVVIVTEVKRKSGDTDRMAELAVRWVMQNPHRLKLKPPSYRR</sequence>
<dbReference type="KEGG" id="tsph:KIH39_07400"/>
<gene>
    <name evidence="4" type="ORF">KIH39_07400</name>
</gene>